<name>A0ACC1C529_9ROSI</name>
<evidence type="ECO:0000313" key="1">
    <source>
        <dbReference type="EMBL" id="KAJ0110722.1"/>
    </source>
</evidence>
<protein>
    <submittedName>
        <fullName evidence="1">Uncharacterized protein</fullName>
    </submittedName>
</protein>
<dbReference type="EMBL" id="CM047897">
    <property type="protein sequence ID" value="KAJ0110722.1"/>
    <property type="molecule type" value="Genomic_DNA"/>
</dbReference>
<reference evidence="2" key="1">
    <citation type="journal article" date="2023" name="G3 (Bethesda)">
        <title>Genome assembly and association tests identify interacting loci associated with vigor, precocity, and sex in interspecific pistachio rootstocks.</title>
        <authorList>
            <person name="Palmer W."/>
            <person name="Jacygrad E."/>
            <person name="Sagayaradj S."/>
            <person name="Cavanaugh K."/>
            <person name="Han R."/>
            <person name="Bertier L."/>
            <person name="Beede B."/>
            <person name="Kafkas S."/>
            <person name="Golino D."/>
            <person name="Preece J."/>
            <person name="Michelmore R."/>
        </authorList>
    </citation>
    <scope>NUCLEOTIDE SEQUENCE [LARGE SCALE GENOMIC DNA]</scope>
</reference>
<comment type="caution">
    <text evidence="1">The sequence shown here is derived from an EMBL/GenBank/DDBJ whole genome shotgun (WGS) entry which is preliminary data.</text>
</comment>
<evidence type="ECO:0000313" key="2">
    <source>
        <dbReference type="Proteomes" id="UP001164250"/>
    </source>
</evidence>
<proteinExistence type="predicted"/>
<organism evidence="1 2">
    <name type="scientific">Pistacia atlantica</name>
    <dbReference type="NCBI Taxonomy" id="434234"/>
    <lineage>
        <taxon>Eukaryota</taxon>
        <taxon>Viridiplantae</taxon>
        <taxon>Streptophyta</taxon>
        <taxon>Embryophyta</taxon>
        <taxon>Tracheophyta</taxon>
        <taxon>Spermatophyta</taxon>
        <taxon>Magnoliopsida</taxon>
        <taxon>eudicotyledons</taxon>
        <taxon>Gunneridae</taxon>
        <taxon>Pentapetalae</taxon>
        <taxon>rosids</taxon>
        <taxon>malvids</taxon>
        <taxon>Sapindales</taxon>
        <taxon>Anacardiaceae</taxon>
        <taxon>Pistacia</taxon>
    </lineage>
</organism>
<keyword evidence="2" id="KW-1185">Reference proteome</keyword>
<sequence length="99" mass="11530">MNVLDLCFFNAIQRLQYQQTPNSLDALIEVVQKSFDEYLPTKLNYTFLTLQSCMISILKAKGSNKYKVPHMKKHRLERQNYLPRQLNVDPALIGEAITQ</sequence>
<gene>
    <name evidence="1" type="ORF">Patl1_02669</name>
</gene>
<accession>A0ACC1C529</accession>
<dbReference type="Proteomes" id="UP001164250">
    <property type="component" value="Chromosome 1"/>
</dbReference>